<proteinExistence type="predicted"/>
<evidence type="ECO:0000313" key="1">
    <source>
        <dbReference type="EMBL" id="CUS39118.1"/>
    </source>
</evidence>
<protein>
    <recommendedName>
        <fullName evidence="3">PilZ domain-containing protein</fullName>
    </recommendedName>
</protein>
<accession>A0A0S4LQ90</accession>
<name>A0A0S4LQ90_9BACT</name>
<dbReference type="AlphaFoldDB" id="A0A0S4LQ90"/>
<dbReference type="EMBL" id="CZPZ01000033">
    <property type="protein sequence ID" value="CUS39118.1"/>
    <property type="molecule type" value="Genomic_DNA"/>
</dbReference>
<sequence>MPTGLLSKVGIDCMLSKGGDGLRGDGCVYELSSSHPVILNPKKLRPGDYVKLRLWFPDEDTFSAIELAEVQWVKNEWIQIELLLVSSKDQSRLRQFVASEGNHPAASARTGQQIMIRA</sequence>
<evidence type="ECO:0008006" key="3">
    <source>
        <dbReference type="Google" id="ProtNLM"/>
    </source>
</evidence>
<dbReference type="Proteomes" id="UP000198736">
    <property type="component" value="Unassembled WGS sequence"/>
</dbReference>
<reference evidence="2" key="1">
    <citation type="submission" date="2015-10" db="EMBL/GenBank/DDBJ databases">
        <authorList>
            <person name="Luecker S."/>
            <person name="Luecker S."/>
        </authorList>
    </citation>
    <scope>NUCLEOTIDE SEQUENCE [LARGE SCALE GENOMIC DNA]</scope>
</reference>
<keyword evidence="2" id="KW-1185">Reference proteome</keyword>
<evidence type="ECO:0000313" key="2">
    <source>
        <dbReference type="Proteomes" id="UP000198736"/>
    </source>
</evidence>
<organism evidence="1 2">
    <name type="scientific">Candidatus Nitrospira nitrificans</name>
    <dbReference type="NCBI Taxonomy" id="1742973"/>
    <lineage>
        <taxon>Bacteria</taxon>
        <taxon>Pseudomonadati</taxon>
        <taxon>Nitrospirota</taxon>
        <taxon>Nitrospiria</taxon>
        <taxon>Nitrospirales</taxon>
        <taxon>Nitrospiraceae</taxon>
        <taxon>Nitrospira</taxon>
    </lineage>
</organism>
<gene>
    <name evidence="1" type="ORF">COMA2_60163</name>
</gene>